<dbReference type="Proteomes" id="UP000183404">
    <property type="component" value="Unassembled WGS sequence"/>
</dbReference>
<evidence type="ECO:0000313" key="1">
    <source>
        <dbReference type="EMBL" id="SDF52459.1"/>
    </source>
</evidence>
<gene>
    <name evidence="1" type="ORF">SAMN04244560_00863</name>
</gene>
<reference evidence="1 2" key="1">
    <citation type="submission" date="2016-10" db="EMBL/GenBank/DDBJ databases">
        <authorList>
            <person name="de Groot N.N."/>
        </authorList>
    </citation>
    <scope>NUCLEOTIDE SEQUENCE [LARGE SCALE GENOMIC DNA]</scope>
    <source>
        <strain evidence="1 2">DSM 569</strain>
    </source>
</reference>
<proteinExistence type="predicted"/>
<dbReference type="AlphaFoldDB" id="A0A1G7LU15"/>
<accession>A0A1G7LU15</accession>
<organism evidence="1 2">
    <name type="scientific">Thermoanaerobacter thermohydrosulfuricus</name>
    <name type="common">Clostridium thermohydrosulfuricum</name>
    <dbReference type="NCBI Taxonomy" id="1516"/>
    <lineage>
        <taxon>Bacteria</taxon>
        <taxon>Bacillati</taxon>
        <taxon>Bacillota</taxon>
        <taxon>Clostridia</taxon>
        <taxon>Thermoanaerobacterales</taxon>
        <taxon>Thermoanaerobacteraceae</taxon>
        <taxon>Thermoanaerobacter</taxon>
    </lineage>
</organism>
<sequence length="54" mass="6048">MLEEGITDTELENGTVIEDVHLVYDAAKNQTFIVATVNGHKMQYPLKKKTASVR</sequence>
<name>A0A1G7LU15_THETY</name>
<protein>
    <submittedName>
        <fullName evidence="1">Uncharacterized protein</fullName>
    </submittedName>
</protein>
<dbReference type="EMBL" id="FNBS01000015">
    <property type="protein sequence ID" value="SDF52459.1"/>
    <property type="molecule type" value="Genomic_DNA"/>
</dbReference>
<evidence type="ECO:0000313" key="2">
    <source>
        <dbReference type="Proteomes" id="UP000183404"/>
    </source>
</evidence>